<dbReference type="EMBL" id="CP024915">
    <property type="protein sequence ID" value="AUZ88324.1"/>
    <property type="molecule type" value="Genomic_DNA"/>
</dbReference>
<evidence type="ECO:0000256" key="1">
    <source>
        <dbReference type="SAM" id="Phobius"/>
    </source>
</evidence>
<sequence length="59" mass="6861">MYGTMRFGWWFDEAAEQAMRKIQVPYPRVVLGVAIGVLYYFTDDRGQKKDDQGRKKGDA</sequence>
<keyword evidence="1" id="KW-1133">Transmembrane helix</keyword>
<dbReference type="AlphaFoldDB" id="A0A2L0UGE8"/>
<evidence type="ECO:0000313" key="2">
    <source>
        <dbReference type="EMBL" id="AUZ88324.1"/>
    </source>
</evidence>
<keyword evidence="1" id="KW-0472">Membrane</keyword>
<protein>
    <submittedName>
        <fullName evidence="2">Uncharacterized protein</fullName>
    </submittedName>
</protein>
<gene>
    <name evidence="2" type="ORF">CVO76_12275</name>
</gene>
<proteinExistence type="predicted"/>
<dbReference type="Proteomes" id="UP000239187">
    <property type="component" value="Chromosome"/>
</dbReference>
<feature type="transmembrane region" description="Helical" evidence="1">
    <location>
        <begin position="25"/>
        <end position="42"/>
    </location>
</feature>
<reference evidence="2 3" key="1">
    <citation type="submission" date="2017-11" db="EMBL/GenBank/DDBJ databases">
        <title>Draft genome of Arthrobacter agilis strain UMCV2, a plant growth-promoting rhizobacterium and biocontrol capacity of phytopathogenic fungi.</title>
        <authorList>
            <person name="Martinez-Camara R."/>
            <person name="Santoyo G."/>
            <person name="Moreno-Hagelsieb G."/>
            <person name="Valencia-Cantero E."/>
        </authorList>
    </citation>
    <scope>NUCLEOTIDE SEQUENCE [LARGE SCALE GENOMIC DNA]</scope>
    <source>
        <strain evidence="2 3">UMCV2</strain>
    </source>
</reference>
<evidence type="ECO:0000313" key="3">
    <source>
        <dbReference type="Proteomes" id="UP000239187"/>
    </source>
</evidence>
<accession>A0A2L0UGE8</accession>
<keyword evidence="1" id="KW-0812">Transmembrane</keyword>
<name>A0A2L0UGE8_9MICC</name>
<organism evidence="2 3">
    <name type="scientific">Arthrobacter agilis</name>
    <dbReference type="NCBI Taxonomy" id="37921"/>
    <lineage>
        <taxon>Bacteria</taxon>
        <taxon>Bacillati</taxon>
        <taxon>Actinomycetota</taxon>
        <taxon>Actinomycetes</taxon>
        <taxon>Micrococcales</taxon>
        <taxon>Micrococcaceae</taxon>
        <taxon>Arthrobacter</taxon>
    </lineage>
</organism>